<dbReference type="AlphaFoldDB" id="A0A6A4N678"/>
<evidence type="ECO:0000313" key="4">
    <source>
        <dbReference type="Proteomes" id="UP000447434"/>
    </source>
</evidence>
<organism evidence="3 4">
    <name type="scientific">Lupinus albus</name>
    <name type="common">White lupine</name>
    <name type="synonym">Lupinus termis</name>
    <dbReference type="NCBI Taxonomy" id="3870"/>
    <lineage>
        <taxon>Eukaryota</taxon>
        <taxon>Viridiplantae</taxon>
        <taxon>Streptophyta</taxon>
        <taxon>Embryophyta</taxon>
        <taxon>Tracheophyta</taxon>
        <taxon>Spermatophyta</taxon>
        <taxon>Magnoliopsida</taxon>
        <taxon>eudicotyledons</taxon>
        <taxon>Gunneridae</taxon>
        <taxon>Pentapetalae</taxon>
        <taxon>rosids</taxon>
        <taxon>fabids</taxon>
        <taxon>Fabales</taxon>
        <taxon>Fabaceae</taxon>
        <taxon>Papilionoideae</taxon>
        <taxon>50 kb inversion clade</taxon>
        <taxon>genistoids sensu lato</taxon>
        <taxon>core genistoids</taxon>
        <taxon>Genisteae</taxon>
        <taxon>Lupinus</taxon>
    </lineage>
</organism>
<protein>
    <submittedName>
        <fullName evidence="3">Putative Serpin domain-containing protein</fullName>
    </submittedName>
</protein>
<dbReference type="Proteomes" id="UP000447434">
    <property type="component" value="Chromosome 23"/>
</dbReference>
<name>A0A6A4N678_LUPAL</name>
<evidence type="ECO:0000313" key="3">
    <source>
        <dbReference type="EMBL" id="KAE9586785.1"/>
    </source>
</evidence>
<proteinExistence type="inferred from homology"/>
<comment type="similarity">
    <text evidence="1">Belongs to the serpin family.</text>
</comment>
<reference evidence="4" key="1">
    <citation type="journal article" date="2020" name="Nat. Commun.">
        <title>Genome sequence of the cluster root forming white lupin.</title>
        <authorList>
            <person name="Hufnagel B."/>
            <person name="Marques A."/>
            <person name="Soriano A."/>
            <person name="Marques L."/>
            <person name="Divol F."/>
            <person name="Doumas P."/>
            <person name="Sallet E."/>
            <person name="Mancinotti D."/>
            <person name="Carrere S."/>
            <person name="Marande W."/>
            <person name="Arribat S."/>
            <person name="Keller J."/>
            <person name="Huneau C."/>
            <person name="Blein T."/>
            <person name="Aime D."/>
            <person name="Laguerre M."/>
            <person name="Taylor J."/>
            <person name="Schubert V."/>
            <person name="Nelson M."/>
            <person name="Geu-Flores F."/>
            <person name="Crespi M."/>
            <person name="Gallardo-Guerrero K."/>
            <person name="Delaux P.-M."/>
            <person name="Salse J."/>
            <person name="Berges H."/>
            <person name="Guyot R."/>
            <person name="Gouzy J."/>
            <person name="Peret B."/>
        </authorList>
    </citation>
    <scope>NUCLEOTIDE SEQUENCE [LARGE SCALE GENOMIC DNA]</scope>
    <source>
        <strain evidence="4">cv. Amiga</strain>
    </source>
</reference>
<dbReference type="InterPro" id="IPR042178">
    <property type="entry name" value="Serpin_sf_1"/>
</dbReference>
<feature type="domain" description="Serpin" evidence="2">
    <location>
        <begin position="34"/>
        <end position="115"/>
    </location>
</feature>
<comment type="caution">
    <text evidence="3">The sequence shown here is derived from an EMBL/GenBank/DDBJ whole genome shotgun (WGS) entry which is preliminary data.</text>
</comment>
<accession>A0A6A4N678</accession>
<dbReference type="Gene3D" id="3.30.497.10">
    <property type="entry name" value="Antithrombin, subunit I, domain 2"/>
    <property type="match status" value="1"/>
</dbReference>
<dbReference type="InterPro" id="IPR023796">
    <property type="entry name" value="Serpin_dom"/>
</dbReference>
<dbReference type="Pfam" id="PF00079">
    <property type="entry name" value="Serpin"/>
    <property type="match status" value="1"/>
</dbReference>
<sequence length="146" mass="16520">MDLRESIINQNNVTLNITKHLFSKEGKDKPSVFAVGTTLDQLLSFLRSNSIDHLNSFVSQLISGVLYDGSLVEGPRLSFINNVWVERSISLNSSFKHILDNDYKAIVASVDFQTKVNQFVFSFLTTCLYINMSNSLKLGGGYIWYR</sequence>
<dbReference type="SUPFAM" id="SSF56574">
    <property type="entry name" value="Serpins"/>
    <property type="match status" value="1"/>
</dbReference>
<evidence type="ECO:0000259" key="2">
    <source>
        <dbReference type="Pfam" id="PF00079"/>
    </source>
</evidence>
<evidence type="ECO:0000256" key="1">
    <source>
        <dbReference type="ARBA" id="ARBA00009500"/>
    </source>
</evidence>
<dbReference type="InterPro" id="IPR036186">
    <property type="entry name" value="Serpin_sf"/>
</dbReference>
<dbReference type="OrthoDB" id="1063785at2759"/>
<keyword evidence="4" id="KW-1185">Reference proteome</keyword>
<gene>
    <name evidence="3" type="ORF">Lalb_Chr23g0266871</name>
</gene>
<dbReference type="EMBL" id="WOCE01000023">
    <property type="protein sequence ID" value="KAE9586785.1"/>
    <property type="molecule type" value="Genomic_DNA"/>
</dbReference>